<reference evidence="4 5" key="1">
    <citation type="submission" date="2018-10" db="EMBL/GenBank/DDBJ databases">
        <title>Genome Sequencing of Pantoea dispersa DSM 32899.</title>
        <authorList>
            <person name="Nawrath M."/>
            <person name="Ottenheim C."/>
            <person name="Wilm A."/>
            <person name="Zimmermann W."/>
            <person name="Wu J.C."/>
        </authorList>
    </citation>
    <scope>NUCLEOTIDE SEQUENCE [LARGE SCALE GENOMIC DNA]</scope>
    <source>
        <strain evidence="4 5">DSM 32899</strain>
    </source>
</reference>
<gene>
    <name evidence="4" type="ORF">D8B20_08265</name>
</gene>
<keyword evidence="2" id="KW-0560">Oxidoreductase</keyword>
<dbReference type="GO" id="GO:0016491">
    <property type="term" value="F:oxidoreductase activity"/>
    <property type="evidence" value="ECO:0007669"/>
    <property type="project" value="UniProtKB-KW"/>
</dbReference>
<keyword evidence="1" id="KW-0285">Flavoprotein</keyword>
<dbReference type="Pfam" id="PF00724">
    <property type="entry name" value="Oxidored_FMN"/>
    <property type="match status" value="1"/>
</dbReference>
<dbReference type="KEGG" id="pdis:D8B20_08265"/>
<dbReference type="EMBL" id="CP032702">
    <property type="protein sequence ID" value="QDY41883.1"/>
    <property type="molecule type" value="Genomic_DNA"/>
</dbReference>
<keyword evidence="5" id="KW-1185">Reference proteome</keyword>
<evidence type="ECO:0000256" key="2">
    <source>
        <dbReference type="ARBA" id="ARBA00023002"/>
    </source>
</evidence>
<evidence type="ECO:0000256" key="1">
    <source>
        <dbReference type="ARBA" id="ARBA00022630"/>
    </source>
</evidence>
<dbReference type="InterPro" id="IPR013785">
    <property type="entry name" value="Aldolase_TIM"/>
</dbReference>
<protein>
    <submittedName>
        <fullName evidence="4">NADH:flavin oxidoreductase</fullName>
    </submittedName>
</protein>
<dbReference type="PANTHER" id="PTHR43656:SF2">
    <property type="entry name" value="BINDING OXIDOREDUCTASE, PUTATIVE (AFU_ORTHOLOGUE AFUA_2G08260)-RELATED"/>
    <property type="match status" value="1"/>
</dbReference>
<accession>A0A518XCG0</accession>
<dbReference type="OrthoDB" id="8523426at2"/>
<evidence type="ECO:0000313" key="4">
    <source>
        <dbReference type="EMBL" id="QDY41883.1"/>
    </source>
</evidence>
<organism evidence="4 5">
    <name type="scientific">Candidatus Pantoea soli</name>
    <dbReference type="NCBI Taxonomy" id="3098669"/>
    <lineage>
        <taxon>Bacteria</taxon>
        <taxon>Pseudomonadati</taxon>
        <taxon>Pseudomonadota</taxon>
        <taxon>Gammaproteobacteria</taxon>
        <taxon>Enterobacterales</taxon>
        <taxon>Erwiniaceae</taxon>
        <taxon>Pantoea</taxon>
    </lineage>
</organism>
<dbReference type="GO" id="GO:0010181">
    <property type="term" value="F:FMN binding"/>
    <property type="evidence" value="ECO:0007669"/>
    <property type="project" value="InterPro"/>
</dbReference>
<dbReference type="Gene3D" id="3.20.20.70">
    <property type="entry name" value="Aldolase class I"/>
    <property type="match status" value="1"/>
</dbReference>
<dbReference type="InterPro" id="IPR001155">
    <property type="entry name" value="OxRdtase_FMN_N"/>
</dbReference>
<dbReference type="InterPro" id="IPR051799">
    <property type="entry name" value="NADH_flavin_oxidoreductase"/>
</dbReference>
<evidence type="ECO:0000313" key="5">
    <source>
        <dbReference type="Proteomes" id="UP000319411"/>
    </source>
</evidence>
<dbReference type="PANTHER" id="PTHR43656">
    <property type="entry name" value="BINDING OXIDOREDUCTASE, PUTATIVE (AFU_ORTHOLOGUE AFUA_2G08260)-RELATED"/>
    <property type="match status" value="1"/>
</dbReference>
<sequence>MTDKHLFQRTTLNRLSLKNRLLVAPMTRISASVDGVPGERMQQYYQRFAQGGFAAVISEGLYIDEAWSQTYAFQAGLANRKQAIGWRSVTDSVHQHGGKIIAQLMHAGALSQGNIYRPETLAPSAIRPRGEQLSFYHGHGAYRLPEAMSEAQIQQVIDDFAESAARAIGSAGFDGIEIHGANGYLLDQFFTDYTNQRRDSWGGDLLARLGLTLAVIAAVRARIGQDVTLGIRLSQGKVNDFQHKWAGGEASARQVFARLATSGVDYLHLTEYDALQPAFADSPLSLVQIARAAAPGLPVMANGSLGDAETAGMALHQGAEYVAVGKSALANPDLPLRIRQGLPLREFDKNLLVPSADVKNSELQA</sequence>
<dbReference type="SUPFAM" id="SSF51395">
    <property type="entry name" value="FMN-linked oxidoreductases"/>
    <property type="match status" value="1"/>
</dbReference>
<dbReference type="CDD" id="cd02803">
    <property type="entry name" value="OYE_like_FMN_family"/>
    <property type="match status" value="1"/>
</dbReference>
<evidence type="ECO:0000259" key="3">
    <source>
        <dbReference type="Pfam" id="PF00724"/>
    </source>
</evidence>
<dbReference type="AlphaFoldDB" id="A0A518XCG0"/>
<feature type="domain" description="NADH:flavin oxidoreductase/NADH oxidase N-terminal" evidence="3">
    <location>
        <begin position="6"/>
        <end position="344"/>
    </location>
</feature>
<name>A0A518XCG0_9GAMM</name>
<proteinExistence type="predicted"/>
<dbReference type="RefSeq" id="WP_145888413.1">
    <property type="nucleotide sequence ID" value="NZ_CP032702.1"/>
</dbReference>
<dbReference type="Proteomes" id="UP000319411">
    <property type="component" value="Chromosome"/>
</dbReference>